<organism evidence="5 6">
    <name type="scientific">Kineococcus xinjiangensis</name>
    <dbReference type="NCBI Taxonomy" id="512762"/>
    <lineage>
        <taxon>Bacteria</taxon>
        <taxon>Bacillati</taxon>
        <taxon>Actinomycetota</taxon>
        <taxon>Actinomycetes</taxon>
        <taxon>Kineosporiales</taxon>
        <taxon>Kineosporiaceae</taxon>
        <taxon>Kineococcus</taxon>
    </lineage>
</organism>
<reference evidence="5 6" key="1">
    <citation type="submission" date="2018-02" db="EMBL/GenBank/DDBJ databases">
        <title>Genomic Encyclopedia of Archaeal and Bacterial Type Strains, Phase II (KMG-II): from individual species to whole genera.</title>
        <authorList>
            <person name="Goeker M."/>
        </authorList>
    </citation>
    <scope>NUCLEOTIDE SEQUENCE [LARGE SCALE GENOMIC DNA]</scope>
    <source>
        <strain evidence="5 6">DSM 22857</strain>
    </source>
</reference>
<comment type="similarity">
    <text evidence="1 4">Belongs to the glycerate kinase type-1 family.</text>
</comment>
<name>A0A2S6IIZ9_9ACTN</name>
<protein>
    <submittedName>
        <fullName evidence="5">Glycerate kinase</fullName>
    </submittedName>
</protein>
<dbReference type="GO" id="GO:0031388">
    <property type="term" value="P:organic acid phosphorylation"/>
    <property type="evidence" value="ECO:0007669"/>
    <property type="project" value="UniProtKB-UniRule"/>
</dbReference>
<dbReference type="OrthoDB" id="9774290at2"/>
<proteinExistence type="inferred from homology"/>
<dbReference type="InterPro" id="IPR018193">
    <property type="entry name" value="Glyc_kinase_flavodox-like_fold"/>
</dbReference>
<dbReference type="Pfam" id="PF02595">
    <property type="entry name" value="Gly_kinase"/>
    <property type="match status" value="1"/>
</dbReference>
<comment type="caution">
    <text evidence="5">The sequence shown here is derived from an EMBL/GenBank/DDBJ whole genome shotgun (WGS) entry which is preliminary data.</text>
</comment>
<dbReference type="PIRSF" id="PIRSF006078">
    <property type="entry name" value="GlxK"/>
    <property type="match status" value="1"/>
</dbReference>
<dbReference type="NCBIfam" id="TIGR00045">
    <property type="entry name" value="glycerate kinase"/>
    <property type="match status" value="1"/>
</dbReference>
<dbReference type="GO" id="GO:0008887">
    <property type="term" value="F:glycerate kinase activity"/>
    <property type="evidence" value="ECO:0007669"/>
    <property type="project" value="UniProtKB-UniRule"/>
</dbReference>
<gene>
    <name evidence="5" type="ORF">CLV92_10898</name>
</gene>
<evidence type="ECO:0000313" key="6">
    <source>
        <dbReference type="Proteomes" id="UP000239485"/>
    </source>
</evidence>
<dbReference type="EMBL" id="PTJD01000008">
    <property type="protein sequence ID" value="PPK94197.1"/>
    <property type="molecule type" value="Genomic_DNA"/>
</dbReference>
<dbReference type="PANTHER" id="PTHR21599">
    <property type="entry name" value="GLYCERATE KINASE"/>
    <property type="match status" value="1"/>
</dbReference>
<dbReference type="Gene3D" id="3.40.50.10350">
    <property type="entry name" value="Glycerate kinase, domain 1"/>
    <property type="match status" value="1"/>
</dbReference>
<dbReference type="Gene3D" id="3.90.1510.10">
    <property type="entry name" value="Glycerate kinase, domain 2"/>
    <property type="match status" value="1"/>
</dbReference>
<dbReference type="SUPFAM" id="SSF110738">
    <property type="entry name" value="Glycerate kinase I"/>
    <property type="match status" value="1"/>
</dbReference>
<sequence length="398" mass="39481">MPDCRSPYRLVVAPDKFKGSLTAVQVAERVAAGFEAGFTRALAPGTAVDLAVERVPVADGGEGTVAAALAAGWRPLTATVAGPTGEPVRATCARSGDAAIVELAEASGLDLLPGGVLAPLAAGTRGTGELLLAALDDGAREVVLAVGGSASTDGGAGLLAACGARLLDERGEELPDGGGALAALERVDLAGLDPRLASVRTVLAADVDNPLLGPRGAAAVFGPQKGASPEDVALLETGLARFAAALSAAGAPDARALPGAGAAGGTGLVALGVLRGRRRPGIDVVLELTRFAERAAGADLVVTGEGSFDEQSLGGKTPVGVALAAARLGVPVVAMSGRRALEERQWRAAGFAGAHALTDLEPEPARCIAEAGPLLERLAAGLGERTARELTSRPCPQG</sequence>
<dbReference type="Proteomes" id="UP000239485">
    <property type="component" value="Unassembled WGS sequence"/>
</dbReference>
<dbReference type="PANTHER" id="PTHR21599:SF0">
    <property type="entry name" value="GLYCERATE KINASE"/>
    <property type="match status" value="1"/>
</dbReference>
<evidence type="ECO:0000313" key="5">
    <source>
        <dbReference type="EMBL" id="PPK94197.1"/>
    </source>
</evidence>
<keyword evidence="3 4" id="KW-0418">Kinase</keyword>
<dbReference type="InterPro" id="IPR004381">
    <property type="entry name" value="Glycerate_kinase"/>
</dbReference>
<keyword evidence="2 4" id="KW-0808">Transferase</keyword>
<evidence type="ECO:0000256" key="1">
    <source>
        <dbReference type="ARBA" id="ARBA00006284"/>
    </source>
</evidence>
<dbReference type="AlphaFoldDB" id="A0A2S6IIZ9"/>
<dbReference type="RefSeq" id="WP_104433147.1">
    <property type="nucleotide sequence ID" value="NZ_PTJD01000008.1"/>
</dbReference>
<dbReference type="InterPro" id="IPR018197">
    <property type="entry name" value="Glycerate_kinase_RE-like"/>
</dbReference>
<evidence type="ECO:0000256" key="3">
    <source>
        <dbReference type="ARBA" id="ARBA00022777"/>
    </source>
</evidence>
<keyword evidence="6" id="KW-1185">Reference proteome</keyword>
<evidence type="ECO:0000256" key="2">
    <source>
        <dbReference type="ARBA" id="ARBA00022679"/>
    </source>
</evidence>
<evidence type="ECO:0000256" key="4">
    <source>
        <dbReference type="PIRNR" id="PIRNR006078"/>
    </source>
</evidence>
<accession>A0A2S6IIZ9</accession>
<dbReference type="InterPro" id="IPR036129">
    <property type="entry name" value="Glycerate_kinase_sf"/>
</dbReference>